<dbReference type="RefSeq" id="XP_056691716.1">
    <property type="nucleotide sequence ID" value="XM_056835738.1"/>
</dbReference>
<dbReference type="PANTHER" id="PTHR33240">
    <property type="entry name" value="OS08G0508500 PROTEIN"/>
    <property type="match status" value="1"/>
</dbReference>
<sequence length="245" mass="27555">MTFTADDCLGTQYKHDDPLVIEMDLNNHNVHKVLLVDRGSAVNIIFRNCFEQLILEEGEESLTKVSYPLIGFKGSATIPRGKITLPVTIGQGLAARNVREEFLVMDCDSVYNVIMGRTMIHKIQAIPSTYHQMMMYVSDASFAERRTGDQEVARSTCHTAIRKPKLGDSPEDEDEKSFPPREENEAKRRKAEPSSLVKPAEVDARPETLSPEPDQEMEDIPLEDDSDRTADMPGIDSEMICHKLC</sequence>
<gene>
    <name evidence="3" type="primary">LOC130467270</name>
</gene>
<dbReference type="Gene3D" id="2.40.70.10">
    <property type="entry name" value="Acid Proteases"/>
    <property type="match status" value="1"/>
</dbReference>
<organism evidence="2 3">
    <name type="scientific">Spinacia oleracea</name>
    <name type="common">Spinach</name>
    <dbReference type="NCBI Taxonomy" id="3562"/>
    <lineage>
        <taxon>Eukaryota</taxon>
        <taxon>Viridiplantae</taxon>
        <taxon>Streptophyta</taxon>
        <taxon>Embryophyta</taxon>
        <taxon>Tracheophyta</taxon>
        <taxon>Spermatophyta</taxon>
        <taxon>Magnoliopsida</taxon>
        <taxon>eudicotyledons</taxon>
        <taxon>Gunneridae</taxon>
        <taxon>Pentapetalae</taxon>
        <taxon>Caryophyllales</taxon>
        <taxon>Chenopodiaceae</taxon>
        <taxon>Chenopodioideae</taxon>
        <taxon>Anserineae</taxon>
        <taxon>Spinacia</taxon>
    </lineage>
</organism>
<dbReference type="InterPro" id="IPR021109">
    <property type="entry name" value="Peptidase_aspartic_dom_sf"/>
</dbReference>
<dbReference type="PANTHER" id="PTHR33240:SF17">
    <property type="entry name" value="EUKARYOTIC PEPTIDE CHAIN RELEASE FACTOR GTP-BINDING SUBUNIT-LIKE"/>
    <property type="match status" value="1"/>
</dbReference>
<name>A0ABM3R7X5_SPIOL</name>
<accession>A0ABM3R7X5</accession>
<protein>
    <recommendedName>
        <fullName evidence="4">Aspartic peptidase DDI1-type domain-containing protein</fullName>
    </recommendedName>
</protein>
<evidence type="ECO:0000256" key="1">
    <source>
        <dbReference type="SAM" id="MobiDB-lite"/>
    </source>
</evidence>
<feature type="compositionally biased region" description="Acidic residues" evidence="1">
    <location>
        <begin position="213"/>
        <end position="226"/>
    </location>
</feature>
<dbReference type="Proteomes" id="UP000813463">
    <property type="component" value="Chromosome 2"/>
</dbReference>
<proteinExistence type="predicted"/>
<feature type="compositionally biased region" description="Basic and acidic residues" evidence="1">
    <location>
        <begin position="176"/>
        <end position="186"/>
    </location>
</feature>
<feature type="region of interest" description="Disordered" evidence="1">
    <location>
        <begin position="147"/>
        <end position="236"/>
    </location>
</feature>
<reference evidence="3" key="2">
    <citation type="submission" date="2025-08" db="UniProtKB">
        <authorList>
            <consortium name="RefSeq"/>
        </authorList>
    </citation>
    <scope>IDENTIFICATION</scope>
    <source>
        <tissue evidence="3">Leaf</tissue>
    </source>
</reference>
<evidence type="ECO:0000313" key="2">
    <source>
        <dbReference type="Proteomes" id="UP000813463"/>
    </source>
</evidence>
<keyword evidence="2" id="KW-1185">Reference proteome</keyword>
<dbReference type="CDD" id="cd00303">
    <property type="entry name" value="retropepsin_like"/>
    <property type="match status" value="1"/>
</dbReference>
<reference evidence="2" key="1">
    <citation type="journal article" date="2021" name="Nat. Commun.">
        <title>Genomic analyses provide insights into spinach domestication and the genetic basis of agronomic traits.</title>
        <authorList>
            <person name="Cai X."/>
            <person name="Sun X."/>
            <person name="Xu C."/>
            <person name="Sun H."/>
            <person name="Wang X."/>
            <person name="Ge C."/>
            <person name="Zhang Z."/>
            <person name="Wang Q."/>
            <person name="Fei Z."/>
            <person name="Jiao C."/>
            <person name="Wang Q."/>
        </authorList>
    </citation>
    <scope>NUCLEOTIDE SEQUENCE [LARGE SCALE GENOMIC DNA]</scope>
    <source>
        <strain evidence="2">cv. Varoflay</strain>
    </source>
</reference>
<evidence type="ECO:0008006" key="4">
    <source>
        <dbReference type="Google" id="ProtNLM"/>
    </source>
</evidence>
<dbReference type="GeneID" id="130467270"/>
<evidence type="ECO:0000313" key="3">
    <source>
        <dbReference type="RefSeq" id="XP_056691716.1"/>
    </source>
</evidence>